<reference evidence="2" key="3">
    <citation type="submission" date="2025-09" db="UniProtKB">
        <authorList>
            <consortium name="Ensembl"/>
        </authorList>
    </citation>
    <scope>IDENTIFICATION</scope>
</reference>
<sequence length="57" mass="7151">RKKERKKRKKKKERKERKRKKEIFKRFNSRITAFELVNKKNLKYLETLQNICSLKAN</sequence>
<reference evidence="2 3" key="1">
    <citation type="submission" date="2013-03" db="EMBL/GenBank/DDBJ databases">
        <authorList>
            <person name="Warren W."/>
            <person name="Wilson R.K."/>
        </authorList>
    </citation>
    <scope>NUCLEOTIDE SEQUENCE</scope>
</reference>
<name>A0A7N9CC22_MACFA</name>
<reference evidence="2" key="2">
    <citation type="submission" date="2025-08" db="UniProtKB">
        <authorList>
            <consortium name="Ensembl"/>
        </authorList>
    </citation>
    <scope>IDENTIFICATION</scope>
</reference>
<evidence type="ECO:0000313" key="3">
    <source>
        <dbReference type="Proteomes" id="UP000233100"/>
    </source>
</evidence>
<dbReference type="Ensembl" id="ENSMFAT00000074844.1">
    <property type="protein sequence ID" value="ENSMFAP00000049694.1"/>
    <property type="gene ID" value="ENSMFAG00000051985.1"/>
</dbReference>
<proteinExistence type="predicted"/>
<evidence type="ECO:0000313" key="2">
    <source>
        <dbReference type="Ensembl" id="ENSMFAP00000049694.1"/>
    </source>
</evidence>
<dbReference type="Proteomes" id="UP000233100">
    <property type="component" value="Chromosome 9"/>
</dbReference>
<evidence type="ECO:0000256" key="1">
    <source>
        <dbReference type="SAM" id="MobiDB-lite"/>
    </source>
</evidence>
<organism evidence="2 3">
    <name type="scientific">Macaca fascicularis</name>
    <name type="common">Crab-eating macaque</name>
    <name type="synonym">Cynomolgus monkey</name>
    <dbReference type="NCBI Taxonomy" id="9541"/>
    <lineage>
        <taxon>Eukaryota</taxon>
        <taxon>Metazoa</taxon>
        <taxon>Chordata</taxon>
        <taxon>Craniata</taxon>
        <taxon>Vertebrata</taxon>
        <taxon>Euteleostomi</taxon>
        <taxon>Mammalia</taxon>
        <taxon>Eutheria</taxon>
        <taxon>Euarchontoglires</taxon>
        <taxon>Primates</taxon>
        <taxon>Haplorrhini</taxon>
        <taxon>Catarrhini</taxon>
        <taxon>Cercopithecidae</taxon>
        <taxon>Cercopithecinae</taxon>
        <taxon>Macaca</taxon>
    </lineage>
</organism>
<feature type="region of interest" description="Disordered" evidence="1">
    <location>
        <begin position="1"/>
        <end position="21"/>
    </location>
</feature>
<accession>A0A7N9CC22</accession>
<keyword evidence="3" id="KW-1185">Reference proteome</keyword>
<dbReference type="AlphaFoldDB" id="A0A7N9CC22"/>
<protein>
    <submittedName>
        <fullName evidence="2">Uncharacterized protein</fullName>
    </submittedName>
</protein>